<reference evidence="3" key="1">
    <citation type="submission" date="2019-06" db="EMBL/GenBank/DDBJ databases">
        <title>Whole genome shotgun sequence of Cellulomonas cellasea NBRC 3753.</title>
        <authorList>
            <person name="Hosoyama A."/>
            <person name="Uohara A."/>
            <person name="Ohji S."/>
            <person name="Ichikawa N."/>
        </authorList>
    </citation>
    <scope>NUCLEOTIDE SEQUENCE [LARGE SCALE GENOMIC DNA]</scope>
    <source>
        <strain evidence="3">NBRC 3753</strain>
    </source>
</reference>
<dbReference type="PANTHER" id="PTHR32097:SF4">
    <property type="entry name" value="GENERAL STRESS PROTEIN 16U"/>
    <property type="match status" value="1"/>
</dbReference>
<accession>A0A4Y3KV73</accession>
<sequence>MAARPMARGSNVELTREIPSLTGVVLGVRFASSESVLMDNLVVATLLCDARSRVLSDRHVVFFNQLVEPDLSVAQLERVVGTDTEQVEVDLAGVPADVARIVVVAYINEALGQRRTLGQLREASVRVLDLRDSSELVRSENLAPSLRAETGLVLGELYRHTTGWKFKVVGQGYANGFEGMAADYGVPL</sequence>
<evidence type="ECO:0000313" key="4">
    <source>
        <dbReference type="Proteomes" id="UP000317046"/>
    </source>
</evidence>
<comment type="similarity">
    <text evidence="1">Belongs to the CAPAB/TerDEXZ family.</text>
</comment>
<dbReference type="RefSeq" id="WP_141372259.1">
    <property type="nucleotide sequence ID" value="NZ_BJLR01000017.1"/>
</dbReference>
<dbReference type="Proteomes" id="UP000317046">
    <property type="component" value="Unassembled WGS sequence"/>
</dbReference>
<comment type="caution">
    <text evidence="3">The sequence shown here is derived from an EMBL/GenBank/DDBJ whole genome shotgun (WGS) entry which is preliminary data.</text>
</comment>
<dbReference type="Gene3D" id="2.60.60.30">
    <property type="entry name" value="sav2460 like domains"/>
    <property type="match status" value="1"/>
</dbReference>
<name>A0A4Y3KV73_9CELL</name>
<dbReference type="PANTHER" id="PTHR32097">
    <property type="entry name" value="CAMP-BINDING PROTEIN 1-RELATED"/>
    <property type="match status" value="1"/>
</dbReference>
<evidence type="ECO:0000313" key="3">
    <source>
        <dbReference type="EMBL" id="GEA88012.1"/>
    </source>
</evidence>
<dbReference type="EMBL" id="BJLR01000017">
    <property type="protein sequence ID" value="GEA88012.1"/>
    <property type="molecule type" value="Genomic_DNA"/>
</dbReference>
<dbReference type="InterPro" id="IPR003325">
    <property type="entry name" value="TerD"/>
</dbReference>
<dbReference type="AlphaFoldDB" id="A0A4Y3KV73"/>
<evidence type="ECO:0000256" key="1">
    <source>
        <dbReference type="ARBA" id="ARBA00008775"/>
    </source>
</evidence>
<feature type="domain" description="TerD" evidence="2">
    <location>
        <begin position="5"/>
        <end position="184"/>
    </location>
</feature>
<dbReference type="CDD" id="cd06974">
    <property type="entry name" value="TerD_like"/>
    <property type="match status" value="1"/>
</dbReference>
<gene>
    <name evidence="3" type="ORF">CCE01nite_19610</name>
</gene>
<protein>
    <submittedName>
        <fullName evidence="3">Chemical-damaging agent resistance protein C</fullName>
    </submittedName>
</protein>
<dbReference type="Pfam" id="PF02342">
    <property type="entry name" value="TerD"/>
    <property type="match status" value="1"/>
</dbReference>
<evidence type="ECO:0000259" key="2">
    <source>
        <dbReference type="Pfam" id="PF02342"/>
    </source>
</evidence>
<proteinExistence type="inferred from homology"/>
<organism evidence="3 4">
    <name type="scientific">Cellulomonas cellasea</name>
    <dbReference type="NCBI Taxonomy" id="43670"/>
    <lineage>
        <taxon>Bacteria</taxon>
        <taxon>Bacillati</taxon>
        <taxon>Actinomycetota</taxon>
        <taxon>Actinomycetes</taxon>
        <taxon>Micrococcales</taxon>
        <taxon>Cellulomonadaceae</taxon>
        <taxon>Cellulomonas</taxon>
    </lineage>
</organism>
<keyword evidence="4" id="KW-1185">Reference proteome</keyword>
<dbReference type="InterPro" id="IPR051324">
    <property type="entry name" value="Stress/Tellurium_Resist"/>
</dbReference>